<proteinExistence type="evidence at transcript level"/>
<reference evidence="2" key="1">
    <citation type="journal article" date="2017" name="Proc. Natl. Acad. Sci. U.S.A.">
        <title>Structural complexity and molecular heterogeneity of a butterfly ejaculate reflect a complex history of selection.</title>
        <authorList>
            <person name="Meslin C."/>
            <person name="Cherwin T.S."/>
            <person name="Plakke M.S."/>
            <person name="Small B.S."/>
            <person name="Goetz B.J."/>
            <person name="Morehouse N.I."/>
            <person name="Clark N.L."/>
        </authorList>
    </citation>
    <scope>NUCLEOTIDE SEQUENCE</scope>
</reference>
<evidence type="ECO:0000313" key="2">
    <source>
        <dbReference type="EMBL" id="ASJ26429.1"/>
    </source>
</evidence>
<dbReference type="EMBL" id="MF319715">
    <property type="protein sequence ID" value="ASJ26429.1"/>
    <property type="molecule type" value="mRNA"/>
</dbReference>
<dbReference type="AlphaFoldDB" id="A0A220K8M0"/>
<dbReference type="Pfam" id="PF03392">
    <property type="entry name" value="OS-D"/>
    <property type="match status" value="1"/>
</dbReference>
<accession>A0A220K8M0</accession>
<dbReference type="SMR" id="A0A220K8M0"/>
<dbReference type="InterPro" id="IPR036682">
    <property type="entry name" value="OS_D_A10/PebIII_sf"/>
</dbReference>
<feature type="transmembrane region" description="Helical" evidence="1">
    <location>
        <begin position="25"/>
        <end position="43"/>
    </location>
</feature>
<dbReference type="SUPFAM" id="SSF100910">
    <property type="entry name" value="Chemosensory protein Csp2"/>
    <property type="match status" value="1"/>
</dbReference>
<evidence type="ECO:0000256" key="1">
    <source>
        <dbReference type="SAM" id="Phobius"/>
    </source>
</evidence>
<dbReference type="PANTHER" id="PTHR11257:SF13">
    <property type="entry name" value="GEO07322P1"/>
    <property type="match status" value="1"/>
</dbReference>
<keyword evidence="1" id="KW-1133">Transmembrane helix</keyword>
<protein>
    <submittedName>
        <fullName evidence="2">Chemosensory protein</fullName>
    </submittedName>
</protein>
<keyword evidence="1" id="KW-0472">Membrane</keyword>
<dbReference type="PANTHER" id="PTHR11257">
    <property type="entry name" value="CHEMOSENSORY PROTEIN-RELATED"/>
    <property type="match status" value="1"/>
</dbReference>
<keyword evidence="1" id="KW-0812">Transmembrane</keyword>
<sequence length="144" mass="16072">MDMEGGSVVDFCLRDLIDKAFKMKIIVLLAVVGAALANSAQFYKTADDYMDMEGVVRDPAKLKAMTDCFMDSGPCDPVSQSLKSIVGDSIARGCDRCNDAQKHLANTFCRGLFWRQPHAYKNFVDKFDPQGNFMANFMEAVKDY</sequence>
<organism evidence="2">
    <name type="scientific">Pieris rapae</name>
    <name type="common">Small white butterfly</name>
    <name type="synonym">Artogeia rapae</name>
    <dbReference type="NCBI Taxonomy" id="64459"/>
    <lineage>
        <taxon>Eukaryota</taxon>
        <taxon>Metazoa</taxon>
        <taxon>Ecdysozoa</taxon>
        <taxon>Arthropoda</taxon>
        <taxon>Hexapoda</taxon>
        <taxon>Insecta</taxon>
        <taxon>Pterygota</taxon>
        <taxon>Neoptera</taxon>
        <taxon>Endopterygota</taxon>
        <taxon>Lepidoptera</taxon>
        <taxon>Glossata</taxon>
        <taxon>Ditrysia</taxon>
        <taxon>Papilionoidea</taxon>
        <taxon>Pieridae</taxon>
        <taxon>Pierinae</taxon>
        <taxon>Pieris</taxon>
    </lineage>
</organism>
<name>A0A220K8M0_PIERA</name>
<dbReference type="Gene3D" id="1.10.2080.10">
    <property type="entry name" value="Insect odorant-binding protein A10/Ejaculatory bulb-specific protein 3"/>
    <property type="match status" value="1"/>
</dbReference>
<dbReference type="InterPro" id="IPR005055">
    <property type="entry name" value="A10/PebIII"/>
</dbReference>